<feature type="compositionally biased region" description="Basic and acidic residues" evidence="5">
    <location>
        <begin position="642"/>
        <end position="660"/>
    </location>
</feature>
<dbReference type="InterPro" id="IPR001841">
    <property type="entry name" value="Znf_RING"/>
</dbReference>
<keyword evidence="3" id="KW-0862">Zinc</keyword>
<dbReference type="InterPro" id="IPR013083">
    <property type="entry name" value="Znf_RING/FYVE/PHD"/>
</dbReference>
<gene>
    <name evidence="9" type="ORF">GZ77_20815</name>
</gene>
<feature type="region of interest" description="Disordered" evidence="5">
    <location>
        <begin position="1043"/>
        <end position="1066"/>
    </location>
</feature>
<feature type="compositionally biased region" description="Basic and acidic residues" evidence="5">
    <location>
        <begin position="850"/>
        <end position="860"/>
    </location>
</feature>
<feature type="domain" description="CTCHY-type" evidence="8">
    <location>
        <begin position="1141"/>
        <end position="1203"/>
    </location>
</feature>
<reference evidence="9 10" key="1">
    <citation type="submission" date="2014-06" db="EMBL/GenBank/DDBJ databases">
        <title>Whole Genome Sequences of Three Symbiotic Endozoicomonas Bacteria.</title>
        <authorList>
            <person name="Neave M.J."/>
            <person name="Apprill A."/>
            <person name="Voolstra C.R."/>
        </authorList>
    </citation>
    <scope>NUCLEOTIDE SEQUENCE [LARGE SCALE GENOMIC DNA]</scope>
    <source>
        <strain evidence="9 10">LMG 24815</strain>
    </source>
</reference>
<dbReference type="PANTHER" id="PTHR21319:SF53">
    <property type="entry name" value="RING FINGER AND CHY ZINC FINGER DOMAIN-CONTAINING PROTEIN 1"/>
    <property type="match status" value="1"/>
</dbReference>
<dbReference type="PANTHER" id="PTHR21319">
    <property type="entry name" value="RING FINGER AND CHY ZINC FINGER DOMAIN-CONTAINING PROTEIN 1"/>
    <property type="match status" value="1"/>
</dbReference>
<protein>
    <recommendedName>
        <fullName evidence="11">RING-type domain-containing protein</fullName>
    </recommendedName>
</protein>
<evidence type="ECO:0000313" key="10">
    <source>
        <dbReference type="Proteomes" id="UP000028006"/>
    </source>
</evidence>
<evidence type="ECO:0000256" key="5">
    <source>
        <dbReference type="SAM" id="MobiDB-lite"/>
    </source>
</evidence>
<evidence type="ECO:0000313" key="9">
    <source>
        <dbReference type="EMBL" id="KEQ12884.1"/>
    </source>
</evidence>
<dbReference type="GO" id="GO:0008270">
    <property type="term" value="F:zinc ion binding"/>
    <property type="evidence" value="ECO:0007669"/>
    <property type="project" value="UniProtKB-KW"/>
</dbReference>
<dbReference type="PROSITE" id="PS51266">
    <property type="entry name" value="ZF_CHY"/>
    <property type="match status" value="1"/>
</dbReference>
<dbReference type="GO" id="GO:0006511">
    <property type="term" value="P:ubiquitin-dependent protein catabolic process"/>
    <property type="evidence" value="ECO:0007669"/>
    <property type="project" value="TreeGrafter"/>
</dbReference>
<name>A0A081N361_9GAMM</name>
<dbReference type="GO" id="GO:0061630">
    <property type="term" value="F:ubiquitin protein ligase activity"/>
    <property type="evidence" value="ECO:0007669"/>
    <property type="project" value="TreeGrafter"/>
</dbReference>
<proteinExistence type="predicted"/>
<dbReference type="SUPFAM" id="SSF161219">
    <property type="entry name" value="CHY zinc finger-like"/>
    <property type="match status" value="1"/>
</dbReference>
<evidence type="ECO:0000256" key="4">
    <source>
        <dbReference type="SAM" id="Coils"/>
    </source>
</evidence>
<keyword evidence="1" id="KW-0479">Metal-binding</keyword>
<evidence type="ECO:0008006" key="11">
    <source>
        <dbReference type="Google" id="ProtNLM"/>
    </source>
</evidence>
<feature type="compositionally biased region" description="Gly residues" evidence="5">
    <location>
        <begin position="368"/>
        <end position="382"/>
    </location>
</feature>
<dbReference type="SUPFAM" id="SSF161245">
    <property type="entry name" value="Zinc hairpin stack"/>
    <property type="match status" value="1"/>
</dbReference>
<evidence type="ECO:0000259" key="8">
    <source>
        <dbReference type="PROSITE" id="PS51270"/>
    </source>
</evidence>
<feature type="region of interest" description="Disordered" evidence="5">
    <location>
        <begin position="832"/>
        <end position="861"/>
    </location>
</feature>
<keyword evidence="4" id="KW-0175">Coiled coil</keyword>
<dbReference type="InterPro" id="IPR037275">
    <property type="entry name" value="Znf_CTCHY_sf"/>
</dbReference>
<evidence type="ECO:0000259" key="7">
    <source>
        <dbReference type="PROSITE" id="PS51266"/>
    </source>
</evidence>
<keyword evidence="2" id="KW-0863">Zinc-finger</keyword>
<evidence type="ECO:0000256" key="1">
    <source>
        <dbReference type="ARBA" id="ARBA00022723"/>
    </source>
</evidence>
<feature type="region of interest" description="Disordered" evidence="5">
    <location>
        <begin position="178"/>
        <end position="210"/>
    </location>
</feature>
<keyword evidence="10" id="KW-1185">Reference proteome</keyword>
<evidence type="ECO:0000256" key="3">
    <source>
        <dbReference type="ARBA" id="ARBA00022833"/>
    </source>
</evidence>
<evidence type="ECO:0000259" key="6">
    <source>
        <dbReference type="PROSITE" id="PS50089"/>
    </source>
</evidence>
<comment type="caution">
    <text evidence="9">The sequence shown here is derived from an EMBL/GenBank/DDBJ whole genome shotgun (WGS) entry which is preliminary data.</text>
</comment>
<feature type="compositionally biased region" description="Gly residues" evidence="5">
    <location>
        <begin position="186"/>
        <end position="195"/>
    </location>
</feature>
<dbReference type="AlphaFoldDB" id="A0A081N361"/>
<dbReference type="InterPro" id="IPR037274">
    <property type="entry name" value="Znf_CHY_sf"/>
</dbReference>
<feature type="region of interest" description="Disordered" evidence="5">
    <location>
        <begin position="636"/>
        <end position="667"/>
    </location>
</feature>
<dbReference type="Proteomes" id="UP000028006">
    <property type="component" value="Unassembled WGS sequence"/>
</dbReference>
<organism evidence="9 10">
    <name type="scientific">Endozoicomonas montiporae</name>
    <dbReference type="NCBI Taxonomy" id="1027273"/>
    <lineage>
        <taxon>Bacteria</taxon>
        <taxon>Pseudomonadati</taxon>
        <taxon>Pseudomonadota</taxon>
        <taxon>Gammaproteobacteria</taxon>
        <taxon>Oceanospirillales</taxon>
        <taxon>Endozoicomonadaceae</taxon>
        <taxon>Endozoicomonas</taxon>
    </lineage>
</organism>
<feature type="domain" description="CHY-type" evidence="7">
    <location>
        <begin position="1066"/>
        <end position="1136"/>
    </location>
</feature>
<dbReference type="GO" id="GO:0016567">
    <property type="term" value="P:protein ubiquitination"/>
    <property type="evidence" value="ECO:0007669"/>
    <property type="project" value="TreeGrafter"/>
</dbReference>
<dbReference type="PROSITE" id="PS50089">
    <property type="entry name" value="ZF_RING_2"/>
    <property type="match status" value="1"/>
</dbReference>
<dbReference type="EMBL" id="JOKG01000004">
    <property type="protein sequence ID" value="KEQ12884.1"/>
    <property type="molecule type" value="Genomic_DNA"/>
</dbReference>
<feature type="domain" description="RING-type" evidence="6">
    <location>
        <begin position="1204"/>
        <end position="1244"/>
    </location>
</feature>
<feature type="region of interest" description="Disordered" evidence="5">
    <location>
        <begin position="318"/>
        <end position="402"/>
    </location>
</feature>
<dbReference type="CDD" id="cd16448">
    <property type="entry name" value="RING-H2"/>
    <property type="match status" value="1"/>
</dbReference>
<dbReference type="Pfam" id="PF13639">
    <property type="entry name" value="zf-RING_2"/>
    <property type="match status" value="1"/>
</dbReference>
<dbReference type="RefSeq" id="WP_034878305.1">
    <property type="nucleotide sequence ID" value="NZ_JOKG01000004.1"/>
</dbReference>
<feature type="compositionally biased region" description="Polar residues" evidence="5">
    <location>
        <begin position="391"/>
        <end position="402"/>
    </location>
</feature>
<dbReference type="Gene3D" id="3.30.40.10">
    <property type="entry name" value="Zinc/RING finger domain, C3HC4 (zinc finger)"/>
    <property type="match status" value="1"/>
</dbReference>
<evidence type="ECO:0000256" key="2">
    <source>
        <dbReference type="ARBA" id="ARBA00022771"/>
    </source>
</evidence>
<accession>A0A081N361</accession>
<dbReference type="PROSITE" id="PS51270">
    <property type="entry name" value="ZF_CTCHY"/>
    <property type="match status" value="1"/>
</dbReference>
<dbReference type="SMART" id="SM00184">
    <property type="entry name" value="RING"/>
    <property type="match status" value="1"/>
</dbReference>
<sequence>MHLYSSFIALTLFLLAMVAVQLCYSSTIIDRHHTDGYKVRIEINVDTDSRDVSLWQVSLLLPKDFNDRSSILCFKAPVVPADSESIAILVSNDLSNYCYQLVIVKGEQTPATQHVVENSTLVHLKSMTEVRPDPVFSPYARDNEPRAPPITFLVYPDNVTNHGLEAGQTRNNTLAFTGGKPAGTSGLSGGEGGGSFYSPPPPPRGGGGGRPSGLFEIDLIILKPVTKWLMSISKDSVLFEEQPSPALLRITRVNADGSSSEVTIPFGWSGFINTEQLTDVNFWDIILRHATNSCLTGENLQRQPACLKLSLERTILKTNHGSGRKAANGKGEPSGSAADTPDNGSKGGNVCNQTEERGEPEGQEGEPPGRGSGDGNDGSGDGNDGKDNDNEQASQQNTKTRDTQLLANQLVAIIESDEPNAVSKLRHILDSLDMLLRLQVLNTAGMDSNGNNVTPVKAILRLQRSDDENSLRNGLIQQLIEATSKQPAVSSDQDISELQQITQSDQLLPEAVRHKLSISREIVLDIIHKINQPGQKLPLGDFEKRCFAEYFIQLLLYNSSPIESIRERLEEISNLAIRHNILFSATSFTLPTTTFADASTKFQPRLSFFDELQEFLNQLSDQMQFYLPLEEGPEANTAATRRAAEHKETTETASTDKPDEPVTSNADIERGATGYTTVDPHQPTIKQIWHSSHSSNKESDITTDKIQKTLNTILNCIDAKLRADYFFELFVALKNIPNLLDLRLGNRPSLNQKIDALTDEKYRQSIKASFRIATSKELVTSKEVTENSQGASVSPNYEHLEIAVPHNGNRSTGSIHPEAIRKAVRDAVRGLQNHHPREGGNPPQTVGSRLRGDAAQDKPRGLYPDFVRRHSVFACDSYSYDEHSCNSTQAWTDIQISDLSSQLDAVRRESQSLEQGITNLRLLARNDGQDVAITALWNKLCSVNCENHLLEQEIISLPLNQAIAGDQTTEIETLRIRLNLVNIHNQRLNQEITGLQLAIVTENEEYARQQSEDRQFAIGMQHEYDRMQREYDQQMRRNDTYATSDYATSNGGENGPSHSSRLTATQTQPQRRCEHYNRKCHVSFSCCGRFYACHRCHNDSPYCENDDRKALDALNYRCSVCFYECEITENSQKCGLCYAKMANYFCKTCKHYTDSDKNPYHCEKCGICRINKGKSFHCDVCNVCLDNRLKDNHKCRPGSGHDECGICLEDAFSGCQILPCSHKVHKECVIAMIQHGIRTCPVCRQPLYPPQEGHGQDQ</sequence>
<feature type="coiled-coil region" evidence="4">
    <location>
        <begin position="971"/>
        <end position="1005"/>
    </location>
</feature>
<dbReference type="InterPro" id="IPR017921">
    <property type="entry name" value="Znf_CTCHY"/>
</dbReference>
<dbReference type="SUPFAM" id="SSF57850">
    <property type="entry name" value="RING/U-box"/>
    <property type="match status" value="1"/>
</dbReference>
<dbReference type="InterPro" id="IPR008913">
    <property type="entry name" value="Znf_CHY"/>
</dbReference>